<dbReference type="Pfam" id="PF03372">
    <property type="entry name" value="Exo_endo_phos"/>
    <property type="match status" value="1"/>
</dbReference>
<dbReference type="InterPro" id="IPR005135">
    <property type="entry name" value="Endo/exonuclease/phosphatase"/>
</dbReference>
<accession>A0A5B6UPY3</accession>
<dbReference type="InterPro" id="IPR025836">
    <property type="entry name" value="Zn_knuckle_CX2CX4HX4C"/>
</dbReference>
<dbReference type="InterPro" id="IPR025558">
    <property type="entry name" value="DUF4283"/>
</dbReference>
<dbReference type="InterPro" id="IPR036397">
    <property type="entry name" value="RNaseH_sf"/>
</dbReference>
<evidence type="ECO:0000313" key="4">
    <source>
        <dbReference type="EMBL" id="KAA3459308.1"/>
    </source>
</evidence>
<dbReference type="InterPro" id="IPR002156">
    <property type="entry name" value="RNaseH_domain"/>
</dbReference>
<evidence type="ECO:0000313" key="5">
    <source>
        <dbReference type="Proteomes" id="UP000325315"/>
    </source>
</evidence>
<dbReference type="GO" id="GO:0003964">
    <property type="term" value="F:RNA-directed DNA polymerase activity"/>
    <property type="evidence" value="ECO:0007669"/>
    <property type="project" value="UniProtKB-KW"/>
</dbReference>
<evidence type="ECO:0000256" key="1">
    <source>
        <dbReference type="PROSITE-ProRule" id="PRU00047"/>
    </source>
</evidence>
<dbReference type="InterPro" id="IPR043502">
    <property type="entry name" value="DNA/RNA_pol_sf"/>
</dbReference>
<dbReference type="OrthoDB" id="1932527at2759"/>
<dbReference type="PANTHER" id="PTHR33116:SF86">
    <property type="entry name" value="REVERSE TRANSCRIPTASE DOMAIN-CONTAINING PROTEIN"/>
    <property type="match status" value="1"/>
</dbReference>
<feature type="domain" description="CCHC-type" evidence="3">
    <location>
        <begin position="202"/>
        <end position="215"/>
    </location>
</feature>
<dbReference type="InterPro" id="IPR012337">
    <property type="entry name" value="RNaseH-like_sf"/>
</dbReference>
<feature type="region of interest" description="Disordered" evidence="2">
    <location>
        <begin position="358"/>
        <end position="385"/>
    </location>
</feature>
<keyword evidence="5" id="KW-1185">Reference proteome</keyword>
<dbReference type="CDD" id="cd06222">
    <property type="entry name" value="RNase_H_like"/>
    <property type="match status" value="1"/>
</dbReference>
<protein>
    <submittedName>
        <fullName evidence="4">Reverse transcriptase</fullName>
    </submittedName>
</protein>
<dbReference type="InterPro" id="IPR044730">
    <property type="entry name" value="RNase_H-like_dom_plant"/>
</dbReference>
<dbReference type="GO" id="GO:0004523">
    <property type="term" value="F:RNA-DNA hybrid ribonuclease activity"/>
    <property type="evidence" value="ECO:0007669"/>
    <property type="project" value="InterPro"/>
</dbReference>
<keyword evidence="4" id="KW-0548">Nucleotidyltransferase</keyword>
<dbReference type="Pfam" id="PF14392">
    <property type="entry name" value="zf-CCHC_4"/>
    <property type="match status" value="1"/>
</dbReference>
<reference evidence="4" key="1">
    <citation type="submission" date="2019-08" db="EMBL/GenBank/DDBJ databases">
        <authorList>
            <person name="Liu F."/>
        </authorList>
    </citation>
    <scope>NUCLEOTIDE SEQUENCE [LARGE SCALE GENOMIC DNA]</scope>
    <source>
        <strain evidence="4">PA1801</strain>
        <tissue evidence="4">Leaf</tissue>
    </source>
</reference>
<organism evidence="4 5">
    <name type="scientific">Gossypium australe</name>
    <dbReference type="NCBI Taxonomy" id="47621"/>
    <lineage>
        <taxon>Eukaryota</taxon>
        <taxon>Viridiplantae</taxon>
        <taxon>Streptophyta</taxon>
        <taxon>Embryophyta</taxon>
        <taxon>Tracheophyta</taxon>
        <taxon>Spermatophyta</taxon>
        <taxon>Magnoliopsida</taxon>
        <taxon>eudicotyledons</taxon>
        <taxon>Gunneridae</taxon>
        <taxon>Pentapetalae</taxon>
        <taxon>rosids</taxon>
        <taxon>malvids</taxon>
        <taxon>Malvales</taxon>
        <taxon>Malvaceae</taxon>
        <taxon>Malvoideae</taxon>
        <taxon>Gossypium</taxon>
    </lineage>
</organism>
<gene>
    <name evidence="4" type="ORF">EPI10_013814</name>
</gene>
<keyword evidence="4" id="KW-0808">Transferase</keyword>
<evidence type="ECO:0000256" key="2">
    <source>
        <dbReference type="SAM" id="MobiDB-lite"/>
    </source>
</evidence>
<comment type="caution">
    <text evidence="4">The sequence shown here is derived from an EMBL/GenBank/DDBJ whole genome shotgun (WGS) entry which is preliminary data.</text>
</comment>
<keyword evidence="1" id="KW-0863">Zinc-finger</keyword>
<dbReference type="SUPFAM" id="SSF53098">
    <property type="entry name" value="Ribonuclease H-like"/>
    <property type="match status" value="1"/>
</dbReference>
<sequence length="1463" mass="168001">MEESGGNEGLKEEAVSLLAEELIQLSVKSSAADPCDKPTLIYTVWTQKAYNPDSFRAQMKSIWKTKRKFEIQLVGQNLFLIIFESDDDLELMLEGQPWFFRKQLIIFDKLVQPIERSKIKLVSSLFWIKIGPCLLAFDKKDLMHAIGATFGGIIRSEIKGDFCRIRITLDVQKPLRRGIFVSTGDQDKCWISFKYEKLSTFCFGCGRMGHALSSCVFIKEDVKEKLQEGPQFSLALKAESNFFGKECLKFRAISNMVQHQSSYTGKVEENQKVDLKSHHICDLGLVVETQLAEVTKVQKPQEEGMLHNVEDNLQPETLDGNLQPIRKNSWRRVNQMRGTGIIDVDRLVRKRKLVDFDSGHHEREESLEDNVKRQKHADQSSIRMEDLKLVEGNQEEDVSPTQYRSAAAIRRLRFLLKQHNPDMVFLMESKVDSKRMERIRRRSGFMNGIDVGAAGSRGGLCLAWREDFRVSLKTFSKNHIDVKVAESNVQGDWRYTGFYGSPYANDQHDSWRLLRALGQEQQLPWLVSGDFNEILYSFEKSGGQLREERRMVAFREALEDCQLMDLGFQGTWFTWERGNLPETNIRERLDRGWLMRNGCTFSHKKRRRPRFKFEAWWTLEESFEEEIRKAWESSTGTISEKLGRLQSCLTSWASSIRRGRDRSKKELTKELGILLDGERNDDTMAKIIETRISLNMEIDKDEMYWEQRARANWLKLGDKNSAFFHKYASARRHTNTINRLKTEEGLEATADFEISDTATRYFQKLFTSKGVGDSSHILEGIDVSISSEINTVLKSPYSVGEIQKTLKGMGPTKAPVAKTIANRLQDFIGQCIDSAQSAFVPGRLISDNVLIAYEILHTLRQKRSGKKGFMAVKLDMSKAYNKVEWSYLNEVMLKMGFAESWVELIMKCISTVSYTVNINRNRGRLFYPTRGLRQGDPLSPYLFLICSEGLSALIRQAVGIGNLRRVKASRRGPEISHLLFADDCLLFGEATKERAYNTLEKVKRETSEVLGMRCSTNIEKYLGLPNVVGKRKKESFQNLKDKINQRICQWSSRYLSQGGKEVFIKSVLQAIPTYAITCFLLPKTLCGELESMFAKYWWQHGKDKRGLHWCQWNFICRSKEEGGLGFRNMSKFNISLLAKQGWRIMNDADSLVAKVLKAKYFPNDQFLNFRLGNSSSYTWKNIWATKDVLRKGLVWRVGTGNTISINHDAWIPDAFIFRLSSQVESMHDHYVNLLIDSNTRKWKEELVKYTFAEEDAARILRIPLASSPHEDLLAWGELIYNTRSYSLILVARDVEKEQKRSIISSESALLQWKYGQYYLLQKWNHPPLESVKINFDGAFDSHNNISASGIVVRDNEGSVLFSWSKKHKGVYSAFVAEALACREAVQIGVEHTWPKIIIEGDSLAVIKKCKNRDRDRGAEEERRDLPGQIGTGAERVPAVEGDVARTGLREISERIFQKGEATK</sequence>
<dbReference type="PROSITE" id="PS50158">
    <property type="entry name" value="ZF_CCHC"/>
    <property type="match status" value="1"/>
</dbReference>
<dbReference type="Pfam" id="PF00078">
    <property type="entry name" value="RVT_1"/>
    <property type="match status" value="1"/>
</dbReference>
<keyword evidence="4" id="KW-0695">RNA-directed DNA polymerase</keyword>
<dbReference type="Pfam" id="PF14111">
    <property type="entry name" value="DUF4283"/>
    <property type="match status" value="1"/>
</dbReference>
<dbReference type="Proteomes" id="UP000325315">
    <property type="component" value="Unassembled WGS sequence"/>
</dbReference>
<dbReference type="InterPro" id="IPR000477">
    <property type="entry name" value="RT_dom"/>
</dbReference>
<dbReference type="SUPFAM" id="SSF56672">
    <property type="entry name" value="DNA/RNA polymerases"/>
    <property type="match status" value="1"/>
</dbReference>
<evidence type="ECO:0000259" key="3">
    <source>
        <dbReference type="PROSITE" id="PS50158"/>
    </source>
</evidence>
<dbReference type="CDD" id="cd01650">
    <property type="entry name" value="RT_nLTR_like"/>
    <property type="match status" value="1"/>
</dbReference>
<dbReference type="InterPro" id="IPR036691">
    <property type="entry name" value="Endo/exonu/phosph_ase_sf"/>
</dbReference>
<dbReference type="Pfam" id="PF13456">
    <property type="entry name" value="RVT_3"/>
    <property type="match status" value="1"/>
</dbReference>
<dbReference type="PANTHER" id="PTHR33116">
    <property type="entry name" value="REVERSE TRANSCRIPTASE ZINC-BINDING DOMAIN-CONTAINING PROTEIN-RELATED-RELATED"/>
    <property type="match status" value="1"/>
</dbReference>
<dbReference type="Gene3D" id="3.30.420.10">
    <property type="entry name" value="Ribonuclease H-like superfamily/Ribonuclease H"/>
    <property type="match status" value="1"/>
</dbReference>
<dbReference type="GO" id="GO:0008270">
    <property type="term" value="F:zinc ion binding"/>
    <property type="evidence" value="ECO:0007669"/>
    <property type="project" value="UniProtKB-KW"/>
</dbReference>
<dbReference type="GO" id="GO:0003676">
    <property type="term" value="F:nucleic acid binding"/>
    <property type="evidence" value="ECO:0007669"/>
    <property type="project" value="InterPro"/>
</dbReference>
<keyword evidence="1" id="KW-0479">Metal-binding</keyword>
<dbReference type="Gene3D" id="3.60.10.10">
    <property type="entry name" value="Endonuclease/exonuclease/phosphatase"/>
    <property type="match status" value="1"/>
</dbReference>
<proteinExistence type="predicted"/>
<dbReference type="SUPFAM" id="SSF56219">
    <property type="entry name" value="DNase I-like"/>
    <property type="match status" value="1"/>
</dbReference>
<dbReference type="InterPro" id="IPR001878">
    <property type="entry name" value="Znf_CCHC"/>
</dbReference>
<keyword evidence="1" id="KW-0862">Zinc</keyword>
<dbReference type="EMBL" id="SMMG02000010">
    <property type="protein sequence ID" value="KAA3459308.1"/>
    <property type="molecule type" value="Genomic_DNA"/>
</dbReference>
<name>A0A5B6UPY3_9ROSI</name>